<keyword evidence="2" id="KW-1185">Reference proteome</keyword>
<sequence>MKDDTVESPMESPPETVYTQAQAYAPMEALAAATAAALPDFPGFERRSWGEMPCSHDGIDIPGYTNIEIRYRFSLAHSGSELVREHYVQVLREHWGGLGYAFTEDSEDLDPDGRIDRNLAVTLKDGITLWYRVWGYVGLLVQSGPVTISDVDEFQYIPPTGGVTPGGIGDLVNRYFPDGIPTGPVVLPCEGDGLAVDPFDSPVTYDDQL</sequence>
<evidence type="ECO:0000313" key="2">
    <source>
        <dbReference type="Proteomes" id="UP000308760"/>
    </source>
</evidence>
<dbReference type="AlphaFoldDB" id="A0A4S8QHJ0"/>
<evidence type="ECO:0000313" key="1">
    <source>
        <dbReference type="EMBL" id="THV42425.1"/>
    </source>
</evidence>
<reference evidence="1 2" key="2">
    <citation type="submission" date="2019-05" db="EMBL/GenBank/DDBJ databases">
        <title>Glycomyces buryatensis sp. nov.</title>
        <authorList>
            <person name="Nikitina E."/>
        </authorList>
    </citation>
    <scope>NUCLEOTIDE SEQUENCE [LARGE SCALE GENOMIC DNA]</scope>
    <source>
        <strain evidence="1 2">18</strain>
    </source>
</reference>
<protein>
    <submittedName>
        <fullName evidence="1">Uncharacterized protein</fullName>
    </submittedName>
</protein>
<dbReference type="Proteomes" id="UP000308760">
    <property type="component" value="Unassembled WGS sequence"/>
</dbReference>
<comment type="caution">
    <text evidence="1">The sequence shown here is derived from an EMBL/GenBank/DDBJ whole genome shotgun (WGS) entry which is preliminary data.</text>
</comment>
<proteinExistence type="predicted"/>
<accession>A0A4S8QHJ0</accession>
<gene>
    <name evidence="1" type="ORF">FAB82_07160</name>
</gene>
<dbReference type="EMBL" id="STGY01000025">
    <property type="protein sequence ID" value="THV42425.1"/>
    <property type="molecule type" value="Genomic_DNA"/>
</dbReference>
<dbReference type="RefSeq" id="WP_211116425.1">
    <property type="nucleotide sequence ID" value="NZ_STGY01000025.1"/>
</dbReference>
<reference evidence="2" key="1">
    <citation type="submission" date="2019-04" db="EMBL/GenBank/DDBJ databases">
        <title>Nocardioides xinjiangensis sp. nov.</title>
        <authorList>
            <person name="Liu S."/>
        </authorList>
    </citation>
    <scope>NUCLEOTIDE SEQUENCE [LARGE SCALE GENOMIC DNA]</scope>
    <source>
        <strain evidence="2">18</strain>
    </source>
</reference>
<name>A0A4S8QHJ0_9ACTN</name>
<organism evidence="1 2">
    <name type="scientific">Glycomyces buryatensis</name>
    <dbReference type="NCBI Taxonomy" id="2570927"/>
    <lineage>
        <taxon>Bacteria</taxon>
        <taxon>Bacillati</taxon>
        <taxon>Actinomycetota</taxon>
        <taxon>Actinomycetes</taxon>
        <taxon>Glycomycetales</taxon>
        <taxon>Glycomycetaceae</taxon>
        <taxon>Glycomyces</taxon>
    </lineage>
</organism>